<keyword evidence="1" id="KW-1133">Transmembrane helix</keyword>
<dbReference type="InterPro" id="IPR004158">
    <property type="entry name" value="DUF247_pln"/>
</dbReference>
<dbReference type="Proteomes" id="UP000087766">
    <property type="component" value="Chromosome 5"/>
</dbReference>
<evidence type="ECO:0000313" key="4">
    <source>
        <dbReference type="RefSeq" id="XP_022636562.1"/>
    </source>
</evidence>
<evidence type="ECO:0000313" key="5">
    <source>
        <dbReference type="RefSeq" id="XP_022636563.1"/>
    </source>
</evidence>
<sequence length="425" mass="49821">MAQNSVVNGIRAMLEGAEAAVTEECCIYRVPSDIRKLNEEAYTPKVVSIGPFHHNSPHLQNMERHKLIYCKAFLERYQISLESWIHYIERVEPEFRSCYSETLHFTKEELVRIIFVDCGFIFELFWCIFYEEWLGKNISFLMKHLLATNIRLDLLLLENQLPFFVLENLFNLSCPSAPAAAPNRKIPSFLELTFDYFIYYNRSKLTSQNIRIMHFTDLIRIFHLQYPLQHPLQHRVQTDETIIHLPSATELSEAGVEFKVNTQSDCLLDLKFSGRVLQIPQLKVEDWTERLFRNMVALEQCYYPEQSYITDYVAILDFLVNTSRDVDLLVRKRVLVNWLGESDSVASMFNGLWKNITHINFNYQYFLLCKDLNAFCRNPFNKMKSTLRRDYCNTPWQTAVSIAGIVLLFLSLVEAVCSILQTVRP</sequence>
<dbReference type="RefSeq" id="XP_022636563.1">
    <property type="nucleotide sequence ID" value="XM_022780842.1"/>
</dbReference>
<dbReference type="OrthoDB" id="672127at2759"/>
<protein>
    <submittedName>
        <fullName evidence="3 4">UPF0481 protein At3g47200</fullName>
    </submittedName>
</protein>
<gene>
    <name evidence="3 4 5" type="primary">LOC106759979</name>
</gene>
<keyword evidence="1" id="KW-0812">Transmembrane</keyword>
<dbReference type="KEGG" id="vra:106759979"/>
<feature type="transmembrane region" description="Helical" evidence="1">
    <location>
        <begin position="396"/>
        <end position="420"/>
    </location>
</feature>
<dbReference type="PANTHER" id="PTHR31170:SF23">
    <property type="match status" value="1"/>
</dbReference>
<evidence type="ECO:0000313" key="3">
    <source>
        <dbReference type="RefSeq" id="XP_014498883.1"/>
    </source>
</evidence>
<reference evidence="3 4" key="2">
    <citation type="submission" date="2025-04" db="UniProtKB">
        <authorList>
            <consortium name="RefSeq"/>
        </authorList>
    </citation>
    <scope>IDENTIFICATION</scope>
    <source>
        <tissue evidence="3 4">Leaf</tissue>
    </source>
</reference>
<dbReference type="RefSeq" id="XP_022636562.1">
    <property type="nucleotide sequence ID" value="XM_022780841.1"/>
</dbReference>
<dbReference type="PANTHER" id="PTHR31170">
    <property type="entry name" value="BNAC04G53230D PROTEIN"/>
    <property type="match status" value="1"/>
</dbReference>
<dbReference type="STRING" id="3916.A0A1S3TYP3"/>
<proteinExistence type="predicted"/>
<name>A0A1S3TYP3_VIGRR</name>
<keyword evidence="2" id="KW-1185">Reference proteome</keyword>
<dbReference type="GeneID" id="106759979"/>
<evidence type="ECO:0000256" key="1">
    <source>
        <dbReference type="SAM" id="Phobius"/>
    </source>
</evidence>
<organism evidence="2 3">
    <name type="scientific">Vigna radiata var. radiata</name>
    <name type="common">Mung bean</name>
    <name type="synonym">Phaseolus aureus</name>
    <dbReference type="NCBI Taxonomy" id="3916"/>
    <lineage>
        <taxon>Eukaryota</taxon>
        <taxon>Viridiplantae</taxon>
        <taxon>Streptophyta</taxon>
        <taxon>Embryophyta</taxon>
        <taxon>Tracheophyta</taxon>
        <taxon>Spermatophyta</taxon>
        <taxon>Magnoliopsida</taxon>
        <taxon>eudicotyledons</taxon>
        <taxon>Gunneridae</taxon>
        <taxon>Pentapetalae</taxon>
        <taxon>rosids</taxon>
        <taxon>fabids</taxon>
        <taxon>Fabales</taxon>
        <taxon>Fabaceae</taxon>
        <taxon>Papilionoideae</taxon>
        <taxon>50 kb inversion clade</taxon>
        <taxon>NPAAA clade</taxon>
        <taxon>indigoferoid/millettioid clade</taxon>
        <taxon>Phaseoleae</taxon>
        <taxon>Vigna</taxon>
    </lineage>
</organism>
<keyword evidence="1" id="KW-0472">Membrane</keyword>
<reference evidence="2" key="1">
    <citation type="journal article" date="2014" name="Nat. Commun.">
        <title>Genome sequence of mungbean and insights into evolution within Vigna species.</title>
        <authorList>
            <person name="Kang Y.J."/>
            <person name="Kim S.K."/>
            <person name="Kim M.Y."/>
            <person name="Lestari P."/>
            <person name="Kim K.H."/>
            <person name="Ha B.K."/>
            <person name="Jun T.H."/>
            <person name="Hwang W.J."/>
            <person name="Lee T."/>
            <person name="Lee J."/>
            <person name="Shim S."/>
            <person name="Yoon M.Y."/>
            <person name="Jang Y.E."/>
            <person name="Han K.S."/>
            <person name="Taeprayoon P."/>
            <person name="Yoon N."/>
            <person name="Somta P."/>
            <person name="Tanya P."/>
            <person name="Kim K.S."/>
            <person name="Gwag J.G."/>
            <person name="Moon J.K."/>
            <person name="Lee Y.H."/>
            <person name="Park B.S."/>
            <person name="Bombarely A."/>
            <person name="Doyle J.J."/>
            <person name="Jackson S.A."/>
            <person name="Schafleitner R."/>
            <person name="Srinives P."/>
            <person name="Varshney R.K."/>
            <person name="Lee S.H."/>
        </authorList>
    </citation>
    <scope>NUCLEOTIDE SEQUENCE [LARGE SCALE GENOMIC DNA]</scope>
    <source>
        <strain evidence="2">cv. VC1973A</strain>
    </source>
</reference>
<dbReference type="Pfam" id="PF03140">
    <property type="entry name" value="DUF247"/>
    <property type="match status" value="1"/>
</dbReference>
<evidence type="ECO:0000313" key="2">
    <source>
        <dbReference type="Proteomes" id="UP000087766"/>
    </source>
</evidence>
<dbReference type="RefSeq" id="XP_014498883.1">
    <property type="nucleotide sequence ID" value="XM_014643397.2"/>
</dbReference>
<dbReference type="AlphaFoldDB" id="A0A1S3TYP3"/>
<accession>A0A1S3TYP3</accession>